<feature type="compositionally biased region" description="Low complexity" evidence="1">
    <location>
        <begin position="389"/>
        <end position="405"/>
    </location>
</feature>
<dbReference type="AlphaFoldDB" id="A0A0C3MYN5"/>
<dbReference type="Proteomes" id="UP000054217">
    <property type="component" value="Unassembled WGS sequence"/>
</dbReference>
<proteinExistence type="predicted"/>
<gene>
    <name evidence="2" type="ORF">M404DRAFT_414825</name>
</gene>
<evidence type="ECO:0000313" key="2">
    <source>
        <dbReference type="EMBL" id="KIN94004.1"/>
    </source>
</evidence>
<feature type="region of interest" description="Disordered" evidence="1">
    <location>
        <begin position="376"/>
        <end position="405"/>
    </location>
</feature>
<dbReference type="InParanoid" id="A0A0C3MYN5"/>
<sequence length="598" mass="66770">MQRDGPLLTIDLESRGSNYYRAFGATNISQKIPEFSDLYLACHRDPKCCIITLDERTMPHYGFTRCGAFPPVINGDCVALSSLTSDLIVMVYSSAKVKARFAVGLGYYFREQWVHVVCDDEGDSDLRPEDYAKKVHTQLWNARAKLARHMPHEQHRLLWSPFRTEVDCYIKHAHLPRSIYAAKIIYGEWKEGYTTVTIDVDQCTGCCYGPLKWKTTANATDGLSMSGLLKVDSANNHGHWLLVDGIDVQFLECTTQKIALGDYGDWDYNSEGFAHKGNIFEDLELLPDTLDIDTVNSVHLQVKRMVSSFDGRDEIGDLVETFTSLSTRPALVLHRPIGLSLPNSRQLVLLLKALSTRLADQYLVTTVVQCSAYRTTNPGSEWTGKNETGESGPSESQSGSTESTSIPALYNIAQPQVWRRDTADTGRKELFREIRKQFYVLLNSHPCAAIESANGSMVGQLGGDAKNALEFFSNMFGVKYLRSYVGDITLQEFVSILGLQSSCEPLSARTRDTPSTRSRNLADDKELKTAQDLRVGAVVEQILKVTQPDKPTLECPNREKMKQEAVSISKTLGFRVLKEYCRVADACLHSGVPWAPSS</sequence>
<dbReference type="HOGENOM" id="CLU_456425_0_0_1"/>
<feature type="compositionally biased region" description="Polar residues" evidence="1">
    <location>
        <begin position="376"/>
        <end position="386"/>
    </location>
</feature>
<reference evidence="3" key="2">
    <citation type="submission" date="2015-01" db="EMBL/GenBank/DDBJ databases">
        <title>Evolutionary Origins and Diversification of the Mycorrhizal Mutualists.</title>
        <authorList>
            <consortium name="DOE Joint Genome Institute"/>
            <consortium name="Mycorrhizal Genomics Consortium"/>
            <person name="Kohler A."/>
            <person name="Kuo A."/>
            <person name="Nagy L.G."/>
            <person name="Floudas D."/>
            <person name="Copeland A."/>
            <person name="Barry K.W."/>
            <person name="Cichocki N."/>
            <person name="Veneault-Fourrey C."/>
            <person name="LaButti K."/>
            <person name="Lindquist E.A."/>
            <person name="Lipzen A."/>
            <person name="Lundell T."/>
            <person name="Morin E."/>
            <person name="Murat C."/>
            <person name="Riley R."/>
            <person name="Ohm R."/>
            <person name="Sun H."/>
            <person name="Tunlid A."/>
            <person name="Henrissat B."/>
            <person name="Grigoriev I.V."/>
            <person name="Hibbett D.S."/>
            <person name="Martin F."/>
        </authorList>
    </citation>
    <scope>NUCLEOTIDE SEQUENCE [LARGE SCALE GENOMIC DNA]</scope>
    <source>
        <strain evidence="3">Marx 270</strain>
    </source>
</reference>
<evidence type="ECO:0000313" key="3">
    <source>
        <dbReference type="Proteomes" id="UP000054217"/>
    </source>
</evidence>
<name>A0A0C3MYN5_PISTI</name>
<organism evidence="2 3">
    <name type="scientific">Pisolithus tinctorius Marx 270</name>
    <dbReference type="NCBI Taxonomy" id="870435"/>
    <lineage>
        <taxon>Eukaryota</taxon>
        <taxon>Fungi</taxon>
        <taxon>Dikarya</taxon>
        <taxon>Basidiomycota</taxon>
        <taxon>Agaricomycotina</taxon>
        <taxon>Agaricomycetes</taxon>
        <taxon>Agaricomycetidae</taxon>
        <taxon>Boletales</taxon>
        <taxon>Sclerodermatineae</taxon>
        <taxon>Pisolithaceae</taxon>
        <taxon>Pisolithus</taxon>
    </lineage>
</organism>
<protein>
    <submittedName>
        <fullName evidence="2">Uncharacterized protein</fullName>
    </submittedName>
</protein>
<accession>A0A0C3MYN5</accession>
<reference evidence="2 3" key="1">
    <citation type="submission" date="2014-04" db="EMBL/GenBank/DDBJ databases">
        <authorList>
            <consortium name="DOE Joint Genome Institute"/>
            <person name="Kuo A."/>
            <person name="Kohler A."/>
            <person name="Costa M.D."/>
            <person name="Nagy L.G."/>
            <person name="Floudas D."/>
            <person name="Copeland A."/>
            <person name="Barry K.W."/>
            <person name="Cichocki N."/>
            <person name="Veneault-Fourrey C."/>
            <person name="LaButti K."/>
            <person name="Lindquist E.A."/>
            <person name="Lipzen A."/>
            <person name="Lundell T."/>
            <person name="Morin E."/>
            <person name="Murat C."/>
            <person name="Sun H."/>
            <person name="Tunlid A."/>
            <person name="Henrissat B."/>
            <person name="Grigoriev I.V."/>
            <person name="Hibbett D.S."/>
            <person name="Martin F."/>
            <person name="Nordberg H.P."/>
            <person name="Cantor M.N."/>
            <person name="Hua S.X."/>
        </authorList>
    </citation>
    <scope>NUCLEOTIDE SEQUENCE [LARGE SCALE GENOMIC DNA]</scope>
    <source>
        <strain evidence="2 3">Marx 270</strain>
    </source>
</reference>
<dbReference type="EMBL" id="KN832119">
    <property type="protein sequence ID" value="KIN94004.1"/>
    <property type="molecule type" value="Genomic_DNA"/>
</dbReference>
<evidence type="ECO:0000256" key="1">
    <source>
        <dbReference type="SAM" id="MobiDB-lite"/>
    </source>
</evidence>
<keyword evidence="3" id="KW-1185">Reference proteome</keyword>